<reference evidence="2 3" key="1">
    <citation type="submission" date="2018-06" db="EMBL/GenBank/DDBJ databases">
        <title>Genomic Encyclopedia of Archaeal and Bacterial Type Strains, Phase II (KMG-II): from individual species to whole genera.</title>
        <authorList>
            <person name="Goeker M."/>
        </authorList>
    </citation>
    <scope>NUCLEOTIDE SEQUENCE [LARGE SCALE GENOMIC DNA]</scope>
    <source>
        <strain evidence="2 3">DSM 27372</strain>
    </source>
</reference>
<organism evidence="2 3">
    <name type="scientific">Pedobacter nutrimenti</name>
    <dbReference type="NCBI Taxonomy" id="1241337"/>
    <lineage>
        <taxon>Bacteria</taxon>
        <taxon>Pseudomonadati</taxon>
        <taxon>Bacteroidota</taxon>
        <taxon>Sphingobacteriia</taxon>
        <taxon>Sphingobacteriales</taxon>
        <taxon>Sphingobacteriaceae</taxon>
        <taxon>Pedobacter</taxon>
    </lineage>
</organism>
<proteinExistence type="predicted"/>
<dbReference type="PROSITE" id="PS51257">
    <property type="entry name" value="PROKAR_LIPOPROTEIN"/>
    <property type="match status" value="1"/>
</dbReference>
<dbReference type="Pfam" id="PF02469">
    <property type="entry name" value="Fasciclin"/>
    <property type="match status" value="2"/>
</dbReference>
<accession>A0A318UGA8</accession>
<dbReference type="InterPro" id="IPR050904">
    <property type="entry name" value="Adhesion/Biosynth-related"/>
</dbReference>
<dbReference type="PANTHER" id="PTHR10900">
    <property type="entry name" value="PERIOSTIN-RELATED"/>
    <property type="match status" value="1"/>
</dbReference>
<dbReference type="GO" id="GO:0005615">
    <property type="term" value="C:extracellular space"/>
    <property type="evidence" value="ECO:0007669"/>
    <property type="project" value="TreeGrafter"/>
</dbReference>
<protein>
    <submittedName>
        <fullName evidence="2">Putative surface protein with fasciclin (FAS1) repeats</fullName>
    </submittedName>
</protein>
<evidence type="ECO:0000313" key="3">
    <source>
        <dbReference type="Proteomes" id="UP000248198"/>
    </source>
</evidence>
<dbReference type="SUPFAM" id="SSF82153">
    <property type="entry name" value="FAS1 domain"/>
    <property type="match status" value="2"/>
</dbReference>
<dbReference type="PROSITE" id="PS50213">
    <property type="entry name" value="FAS1"/>
    <property type="match status" value="2"/>
</dbReference>
<sequence length="329" mass="36309">MKVMKLKKYLFCTLLPLTLFSCKKNDAGSPQNQKKNTLTDVVRDNFGLTYLATSLYRSGLDETLRQPGSYTLLAPSDVAYKKIYYNPAAVLDEPVSKLAEENRYHTLKAAFSFAGQPLKMNQELETLLGTKVYWSRVKRGQDTLTTINGGRVLQADTKADNGTLQVLDRILVPNVHATVKQGLAANTTVTLFYQALKLSGLLETLTGSTGYTVFAPNNDAVKRYGYASLEAIEQADPAVLKTWLSYHIAKERKFAQDYFLLTPVGTTSYTEQMLNDKTMTVNLLAEYNVPNSFTGITLKGATNPSAITPVKTDIVTGNGVIHIIGEVLR</sequence>
<dbReference type="InterPro" id="IPR036378">
    <property type="entry name" value="FAS1_dom_sf"/>
</dbReference>
<evidence type="ECO:0000313" key="2">
    <source>
        <dbReference type="EMBL" id="PYF74028.1"/>
    </source>
</evidence>
<dbReference type="InterPro" id="IPR000782">
    <property type="entry name" value="FAS1_domain"/>
</dbReference>
<gene>
    <name evidence="2" type="ORF">B0O44_104198</name>
</gene>
<comment type="caution">
    <text evidence="2">The sequence shown here is derived from an EMBL/GenBank/DDBJ whole genome shotgun (WGS) entry which is preliminary data.</text>
</comment>
<dbReference type="SMART" id="SM00554">
    <property type="entry name" value="FAS1"/>
    <property type="match status" value="2"/>
</dbReference>
<dbReference type="OrthoDB" id="1144324at2"/>
<feature type="domain" description="FAS1" evidence="1">
    <location>
        <begin position="35"/>
        <end position="171"/>
    </location>
</feature>
<dbReference type="Proteomes" id="UP000248198">
    <property type="component" value="Unassembled WGS sequence"/>
</dbReference>
<keyword evidence="3" id="KW-1185">Reference proteome</keyword>
<evidence type="ECO:0000259" key="1">
    <source>
        <dbReference type="PROSITE" id="PS50213"/>
    </source>
</evidence>
<dbReference type="AlphaFoldDB" id="A0A318UGA8"/>
<name>A0A318UGA8_9SPHI</name>
<dbReference type="EMBL" id="QKLU01000004">
    <property type="protein sequence ID" value="PYF74028.1"/>
    <property type="molecule type" value="Genomic_DNA"/>
</dbReference>
<dbReference type="Gene3D" id="2.30.180.10">
    <property type="entry name" value="FAS1 domain"/>
    <property type="match status" value="2"/>
</dbReference>
<feature type="domain" description="FAS1" evidence="1">
    <location>
        <begin position="176"/>
        <end position="328"/>
    </location>
</feature>
<dbReference type="PANTHER" id="PTHR10900:SF77">
    <property type="entry name" value="FI19380P1"/>
    <property type="match status" value="1"/>
</dbReference>